<dbReference type="EMBL" id="CAKOAT010063710">
    <property type="protein sequence ID" value="CAH8306077.1"/>
    <property type="molecule type" value="Genomic_DNA"/>
</dbReference>
<evidence type="ECO:0000313" key="3">
    <source>
        <dbReference type="EMBL" id="CAH8306077.1"/>
    </source>
</evidence>
<gene>
    <name evidence="3" type="ORF">ERUC_LOCUS4204</name>
</gene>
<name>A0ABC8IXW2_ERUVS</name>
<dbReference type="Pfam" id="PF13639">
    <property type="entry name" value="zf-RING_2"/>
    <property type="match status" value="1"/>
</dbReference>
<keyword evidence="1" id="KW-0862">Zinc</keyword>
<accession>A0ABC8IXW2</accession>
<dbReference type="PROSITE" id="PS50089">
    <property type="entry name" value="ZF_RING_2"/>
    <property type="match status" value="1"/>
</dbReference>
<keyword evidence="4" id="KW-1185">Reference proteome</keyword>
<evidence type="ECO:0000259" key="2">
    <source>
        <dbReference type="PROSITE" id="PS50089"/>
    </source>
</evidence>
<dbReference type="InterPro" id="IPR013083">
    <property type="entry name" value="Znf_RING/FYVE/PHD"/>
</dbReference>
<organism evidence="3 4">
    <name type="scientific">Eruca vesicaria subsp. sativa</name>
    <name type="common">Garden rocket</name>
    <name type="synonym">Eruca sativa</name>
    <dbReference type="NCBI Taxonomy" id="29727"/>
    <lineage>
        <taxon>Eukaryota</taxon>
        <taxon>Viridiplantae</taxon>
        <taxon>Streptophyta</taxon>
        <taxon>Embryophyta</taxon>
        <taxon>Tracheophyta</taxon>
        <taxon>Spermatophyta</taxon>
        <taxon>Magnoliopsida</taxon>
        <taxon>eudicotyledons</taxon>
        <taxon>Gunneridae</taxon>
        <taxon>Pentapetalae</taxon>
        <taxon>rosids</taxon>
        <taxon>malvids</taxon>
        <taxon>Brassicales</taxon>
        <taxon>Brassicaceae</taxon>
        <taxon>Brassiceae</taxon>
        <taxon>Eruca</taxon>
    </lineage>
</organism>
<dbReference type="Proteomes" id="UP001642260">
    <property type="component" value="Unassembled WGS sequence"/>
</dbReference>
<dbReference type="AlphaFoldDB" id="A0ABC8IXW2"/>
<sequence>MEHQTLHLYPIYMEPYQEYALTFGFEAYQALEPKRNLTINITRINTNQTNISINLKFSTNDSHYLTDFTIGVMESMLIYHDMSIHSAERIAESASTFAHTELEHLTNYEERSVHIILYLTEYNPHSIHRIDIDIATTNLHSDKRIPSLMEENEICKICMGKIVSDDSINELQYYHIYHHQCIVDWIRMNIRCPTCRATIS</sequence>
<protein>
    <recommendedName>
        <fullName evidence="2">RING-type domain-containing protein</fullName>
    </recommendedName>
</protein>
<dbReference type="Gene3D" id="3.30.40.10">
    <property type="entry name" value="Zinc/RING finger domain, C3HC4 (zinc finger)"/>
    <property type="match status" value="1"/>
</dbReference>
<reference evidence="3 4" key="1">
    <citation type="submission" date="2022-03" db="EMBL/GenBank/DDBJ databases">
        <authorList>
            <person name="Macdonald S."/>
            <person name="Ahmed S."/>
            <person name="Newling K."/>
        </authorList>
    </citation>
    <scope>NUCLEOTIDE SEQUENCE [LARGE SCALE GENOMIC DNA]</scope>
</reference>
<keyword evidence="1" id="KW-0479">Metal-binding</keyword>
<dbReference type="SUPFAM" id="SSF57850">
    <property type="entry name" value="RING/U-box"/>
    <property type="match status" value="1"/>
</dbReference>
<comment type="caution">
    <text evidence="3">The sequence shown here is derived from an EMBL/GenBank/DDBJ whole genome shotgun (WGS) entry which is preliminary data.</text>
</comment>
<evidence type="ECO:0000256" key="1">
    <source>
        <dbReference type="PROSITE-ProRule" id="PRU00175"/>
    </source>
</evidence>
<evidence type="ECO:0000313" key="4">
    <source>
        <dbReference type="Proteomes" id="UP001642260"/>
    </source>
</evidence>
<proteinExistence type="predicted"/>
<feature type="domain" description="RING-type" evidence="2">
    <location>
        <begin position="155"/>
        <end position="196"/>
    </location>
</feature>
<keyword evidence="1" id="KW-0863">Zinc-finger</keyword>
<dbReference type="InterPro" id="IPR001841">
    <property type="entry name" value="Znf_RING"/>
</dbReference>
<dbReference type="GO" id="GO:0008270">
    <property type="term" value="F:zinc ion binding"/>
    <property type="evidence" value="ECO:0007669"/>
    <property type="project" value="UniProtKB-KW"/>
</dbReference>